<dbReference type="Proteomes" id="UP000253370">
    <property type="component" value="Unassembled WGS sequence"/>
</dbReference>
<dbReference type="AlphaFoldDB" id="A0A365UFQ9"/>
<evidence type="ECO:0000313" key="3">
    <source>
        <dbReference type="Proteomes" id="UP000253370"/>
    </source>
</evidence>
<evidence type="ECO:0000256" key="1">
    <source>
        <dbReference type="SAM" id="Phobius"/>
    </source>
</evidence>
<gene>
    <name evidence="2" type="ORF">DRV85_01910</name>
</gene>
<feature type="transmembrane region" description="Helical" evidence="1">
    <location>
        <begin position="51"/>
        <end position="70"/>
    </location>
</feature>
<accession>A0A365UFQ9</accession>
<dbReference type="RefSeq" id="WP_113287716.1">
    <property type="nucleotide sequence ID" value="NZ_QNTQ01000001.1"/>
</dbReference>
<reference evidence="2 3" key="1">
    <citation type="submission" date="2018-07" db="EMBL/GenBank/DDBJ databases">
        <title>Rhodosalinus sp. strain E84T genomic sequence and assembly.</title>
        <authorList>
            <person name="Liu Z.-W."/>
            <person name="Lu D.-C."/>
        </authorList>
    </citation>
    <scope>NUCLEOTIDE SEQUENCE [LARGE SCALE GENOMIC DNA]</scope>
    <source>
        <strain evidence="2 3">E84</strain>
    </source>
</reference>
<proteinExistence type="predicted"/>
<organism evidence="2 3">
    <name type="scientific">Rhodosalinus halophilus</name>
    <dbReference type="NCBI Taxonomy" id="2259333"/>
    <lineage>
        <taxon>Bacteria</taxon>
        <taxon>Pseudomonadati</taxon>
        <taxon>Pseudomonadota</taxon>
        <taxon>Alphaproteobacteria</taxon>
        <taxon>Rhodobacterales</taxon>
        <taxon>Paracoccaceae</taxon>
        <taxon>Rhodosalinus</taxon>
    </lineage>
</organism>
<dbReference type="EMBL" id="QNTQ01000001">
    <property type="protein sequence ID" value="RBI87693.1"/>
    <property type="molecule type" value="Genomic_DNA"/>
</dbReference>
<keyword evidence="1" id="KW-0472">Membrane</keyword>
<protein>
    <submittedName>
        <fullName evidence="2">Uncharacterized protein</fullName>
    </submittedName>
</protein>
<sequence length="77" mass="7789">MALTESQDRPAAPAPTPLTRALFVVNGSGLLAAAGGLWLVPGSNLGADVLLMKLGLSLFLALGGLTFLSASRNRRGG</sequence>
<evidence type="ECO:0000313" key="2">
    <source>
        <dbReference type="EMBL" id="RBI87693.1"/>
    </source>
</evidence>
<feature type="transmembrane region" description="Helical" evidence="1">
    <location>
        <begin position="21"/>
        <end position="39"/>
    </location>
</feature>
<keyword evidence="1" id="KW-1133">Transmembrane helix</keyword>
<name>A0A365UFQ9_9RHOB</name>
<keyword evidence="1" id="KW-0812">Transmembrane</keyword>
<keyword evidence="3" id="KW-1185">Reference proteome</keyword>
<comment type="caution">
    <text evidence="2">The sequence shown here is derived from an EMBL/GenBank/DDBJ whole genome shotgun (WGS) entry which is preliminary data.</text>
</comment>